<proteinExistence type="predicted"/>
<sequence length="242" mass="25682">MTGRLLVRGMLVGLIAGILAFGFAKVFGEPQVDRAIAFEASMSHMHGDAEEPELVSREVQSTFGLLTGVVVYSVSLGGIFALVFAYSLGRIGKVGPRGLSALLALAAFMVLILVPELKYPANPPSVGNPDTIGLRTQVYFLMLLVSVVTAVIAINAARKLVASRGPWAGAIAGVALYLVIMAVAGSLFPVINEVPEHFSADVLWKFRTSSLGIQVVLWTSIGLIFGPVAERLLNPAPRRVRA</sequence>
<gene>
    <name evidence="2" type="ORF">HWQ56_26285</name>
</gene>
<dbReference type="EMBL" id="CP056030">
    <property type="protein sequence ID" value="QKZ07092.1"/>
    <property type="molecule type" value="Genomic_DNA"/>
</dbReference>
<accession>A0A7D5DB42</accession>
<keyword evidence="1" id="KW-1133">Transmembrane helix</keyword>
<dbReference type="AlphaFoldDB" id="A0A7D5DB42"/>
<feature type="transmembrane region" description="Helical" evidence="1">
    <location>
        <begin position="98"/>
        <end position="117"/>
    </location>
</feature>
<name>A0A7D5DB42_9PSED</name>
<feature type="transmembrane region" description="Helical" evidence="1">
    <location>
        <begin position="211"/>
        <end position="229"/>
    </location>
</feature>
<evidence type="ECO:0000256" key="1">
    <source>
        <dbReference type="SAM" id="Phobius"/>
    </source>
</evidence>
<protein>
    <submittedName>
        <fullName evidence="2">CbtA family protein</fullName>
    </submittedName>
</protein>
<dbReference type="Pfam" id="PF09490">
    <property type="entry name" value="CbtA"/>
    <property type="match status" value="1"/>
</dbReference>
<reference evidence="2 3" key="1">
    <citation type="submission" date="2020-06" db="EMBL/GenBank/DDBJ databases">
        <title>Pseudomonas eucalypticola sp. nov., an endophyte of Eucalyptus dunnii leaves with biocontrol ability of eucalyptus leaf blight.</title>
        <authorList>
            <person name="Liu Y."/>
            <person name="Song Z."/>
            <person name="Zeng H."/>
            <person name="Lu M."/>
            <person name="Wang X."/>
            <person name="Lian X."/>
            <person name="Zhang Q."/>
        </authorList>
    </citation>
    <scope>NUCLEOTIDE SEQUENCE [LARGE SCALE GENOMIC DNA]</scope>
    <source>
        <strain evidence="2 3">NP-1</strain>
    </source>
</reference>
<dbReference type="InterPro" id="IPR012666">
    <property type="entry name" value="CbtA_put"/>
</dbReference>
<feature type="transmembrane region" description="Helical" evidence="1">
    <location>
        <begin position="169"/>
        <end position="191"/>
    </location>
</feature>
<keyword evidence="1" id="KW-0472">Membrane</keyword>
<feature type="transmembrane region" description="Helical" evidence="1">
    <location>
        <begin position="63"/>
        <end position="86"/>
    </location>
</feature>
<keyword evidence="3" id="KW-1185">Reference proteome</keyword>
<keyword evidence="1" id="KW-0812">Transmembrane</keyword>
<dbReference type="KEGG" id="pez:HWQ56_26285"/>
<evidence type="ECO:0000313" key="3">
    <source>
        <dbReference type="Proteomes" id="UP000509568"/>
    </source>
</evidence>
<evidence type="ECO:0000313" key="2">
    <source>
        <dbReference type="EMBL" id="QKZ07092.1"/>
    </source>
</evidence>
<dbReference type="Proteomes" id="UP000509568">
    <property type="component" value="Chromosome"/>
</dbReference>
<feature type="transmembrane region" description="Helical" evidence="1">
    <location>
        <begin position="137"/>
        <end position="157"/>
    </location>
</feature>
<organism evidence="2 3">
    <name type="scientific">Pseudomonas eucalypticola</name>
    <dbReference type="NCBI Taxonomy" id="2599595"/>
    <lineage>
        <taxon>Bacteria</taxon>
        <taxon>Pseudomonadati</taxon>
        <taxon>Pseudomonadota</taxon>
        <taxon>Gammaproteobacteria</taxon>
        <taxon>Pseudomonadales</taxon>
        <taxon>Pseudomonadaceae</taxon>
        <taxon>Pseudomonas</taxon>
    </lineage>
</organism>